<dbReference type="PANTHER" id="PTHR47019:SF1">
    <property type="entry name" value="LIPID II FLIPPASE MURJ"/>
    <property type="match status" value="1"/>
</dbReference>
<feature type="transmembrane region" description="Helical" evidence="8">
    <location>
        <begin position="466"/>
        <end position="487"/>
    </location>
</feature>
<keyword evidence="10" id="KW-1185">Reference proteome</keyword>
<evidence type="ECO:0000256" key="1">
    <source>
        <dbReference type="ARBA" id="ARBA00004651"/>
    </source>
</evidence>
<keyword evidence="5" id="KW-0573">Peptidoglycan synthesis</keyword>
<dbReference type="InterPro" id="IPR004268">
    <property type="entry name" value="MurJ"/>
</dbReference>
<dbReference type="GO" id="GO:0034204">
    <property type="term" value="P:lipid translocation"/>
    <property type="evidence" value="ECO:0007669"/>
    <property type="project" value="TreeGrafter"/>
</dbReference>
<feature type="transmembrane region" description="Helical" evidence="8">
    <location>
        <begin position="161"/>
        <end position="180"/>
    </location>
</feature>
<dbReference type="GO" id="GO:0005886">
    <property type="term" value="C:plasma membrane"/>
    <property type="evidence" value="ECO:0007669"/>
    <property type="project" value="UniProtKB-SubCell"/>
</dbReference>
<feature type="transmembrane region" description="Helical" evidence="8">
    <location>
        <begin position="117"/>
        <end position="141"/>
    </location>
</feature>
<organism evidence="9 10">
    <name type="scientific">Bacillus thermotolerans</name>
    <name type="common">Quasibacillus thermotolerans</name>
    <dbReference type="NCBI Taxonomy" id="1221996"/>
    <lineage>
        <taxon>Bacteria</taxon>
        <taxon>Bacillati</taxon>
        <taxon>Bacillota</taxon>
        <taxon>Bacilli</taxon>
        <taxon>Bacillales</taxon>
        <taxon>Bacillaceae</taxon>
        <taxon>Bacillus</taxon>
    </lineage>
</organism>
<feature type="transmembrane region" description="Helical" evidence="8">
    <location>
        <begin position="76"/>
        <end position="96"/>
    </location>
</feature>
<dbReference type="GO" id="GO:0008360">
    <property type="term" value="P:regulation of cell shape"/>
    <property type="evidence" value="ECO:0007669"/>
    <property type="project" value="UniProtKB-KW"/>
</dbReference>
<dbReference type="InterPro" id="IPR051050">
    <property type="entry name" value="Lipid_II_flippase_MurJ/MviN"/>
</dbReference>
<dbReference type="EMBL" id="JWIR02000025">
    <property type="protein sequence ID" value="KKB40969.1"/>
    <property type="molecule type" value="Genomic_DNA"/>
</dbReference>
<feature type="transmembrane region" description="Helical" evidence="8">
    <location>
        <begin position="296"/>
        <end position="319"/>
    </location>
</feature>
<evidence type="ECO:0000256" key="6">
    <source>
        <dbReference type="ARBA" id="ARBA00022989"/>
    </source>
</evidence>
<name>A0A0F5I5P0_BACTR</name>
<keyword evidence="7 8" id="KW-0472">Membrane</keyword>
<dbReference type="GO" id="GO:0015648">
    <property type="term" value="F:lipid-linked peptidoglycan transporter activity"/>
    <property type="evidence" value="ECO:0007669"/>
    <property type="project" value="TreeGrafter"/>
</dbReference>
<feature type="transmembrane region" description="Helical" evidence="8">
    <location>
        <begin position="217"/>
        <end position="236"/>
    </location>
</feature>
<feature type="transmembrane region" description="Helical" evidence="8">
    <location>
        <begin position="6"/>
        <end position="27"/>
    </location>
</feature>
<evidence type="ECO:0000256" key="8">
    <source>
        <dbReference type="SAM" id="Phobius"/>
    </source>
</evidence>
<keyword evidence="2" id="KW-1003">Cell membrane</keyword>
<dbReference type="Pfam" id="PF03023">
    <property type="entry name" value="MurJ"/>
    <property type="match status" value="1"/>
</dbReference>
<dbReference type="AlphaFoldDB" id="A0A0F5I5P0"/>
<sequence length="538" mass="60358">MPFSPFLSLNFLLYFMYYKLLSFSILIDIEVERVSLKKAALWLAGLSLLVKLSGFLRESIIAREFGASVYTDGYLLAFSFITLVVAMIAVGFNNVFLPMYVQKRKNAPEQTERNANAIMNVTVLLFLGVSIIGWLLAPLLVPFIYGNMKPETEEIAIEITQFFFLFMSVIALNGILESYLQGRRIFVPAQISKLLSALMGAVFALLFSDIWGIHSLAYGFIFGTVLGILVQLFFLLKKGWRWSPALKIEKDFRRAFVVLLIPSLLNSVVGQINIFVNKAFASNTVEGAVTYLNNASLITSIPHTIYGTTIAVIIFTLLSEQVDNLEKFQNTFFMGMQISLVTLAPIAAGLFLVGEEAIAFIFQRGQFTAEDTYNTYLALMLYLPIIVAQGLQYIVSKSMYARGKTNIIFRISVTTIALNVLLNWLFVGPFGYPGLALTSSFVSLYYLTVSTIFVYRDFEKKEATRLFGLVGRVAVVTAFMAVPLYFLKQLTPISDLYSLWQLLIIVPLGVALYALGLFLFYKEGFRQMISIVKRKAKG</sequence>
<feature type="transmembrane region" description="Helical" evidence="8">
    <location>
        <begin position="256"/>
        <end position="276"/>
    </location>
</feature>
<reference evidence="9" key="1">
    <citation type="submission" date="2015-02" db="EMBL/GenBank/DDBJ databases">
        <title>Genome Assembly of Bacillaceae bacterium MTCC 8252.</title>
        <authorList>
            <person name="Verma A."/>
            <person name="Khatri I."/>
            <person name="Mual P."/>
            <person name="Subramanian S."/>
            <person name="Krishnamurthi S."/>
        </authorList>
    </citation>
    <scope>NUCLEOTIDE SEQUENCE [LARGE SCALE GENOMIC DNA]</scope>
    <source>
        <strain evidence="9">MTCC 8252</strain>
    </source>
</reference>
<feature type="transmembrane region" description="Helical" evidence="8">
    <location>
        <begin position="407"/>
        <end position="426"/>
    </location>
</feature>
<evidence type="ECO:0000313" key="9">
    <source>
        <dbReference type="EMBL" id="KKB40969.1"/>
    </source>
</evidence>
<dbReference type="GO" id="GO:0009252">
    <property type="term" value="P:peptidoglycan biosynthetic process"/>
    <property type="evidence" value="ECO:0007669"/>
    <property type="project" value="UniProtKB-KW"/>
</dbReference>
<dbReference type="Proteomes" id="UP000031563">
    <property type="component" value="Unassembled WGS sequence"/>
</dbReference>
<feature type="transmembrane region" description="Helical" evidence="8">
    <location>
        <begin position="373"/>
        <end position="395"/>
    </location>
</feature>
<comment type="subcellular location">
    <subcellularLocation>
        <location evidence="1">Cell membrane</location>
        <topology evidence="1">Multi-pass membrane protein</topology>
    </subcellularLocation>
</comment>
<dbReference type="PANTHER" id="PTHR47019">
    <property type="entry name" value="LIPID II FLIPPASE MURJ"/>
    <property type="match status" value="1"/>
</dbReference>
<evidence type="ECO:0000256" key="7">
    <source>
        <dbReference type="ARBA" id="ARBA00023136"/>
    </source>
</evidence>
<evidence type="ECO:0000256" key="2">
    <source>
        <dbReference type="ARBA" id="ARBA00022475"/>
    </source>
</evidence>
<dbReference type="STRING" id="1221996.QY95_01032"/>
<evidence type="ECO:0008006" key="11">
    <source>
        <dbReference type="Google" id="ProtNLM"/>
    </source>
</evidence>
<feature type="transmembrane region" description="Helical" evidence="8">
    <location>
        <begin position="499"/>
        <end position="521"/>
    </location>
</feature>
<dbReference type="PRINTS" id="PR01806">
    <property type="entry name" value="VIRFACTRMVIN"/>
</dbReference>
<dbReference type="CDD" id="cd13123">
    <property type="entry name" value="MATE_MurJ_like"/>
    <property type="match status" value="1"/>
</dbReference>
<evidence type="ECO:0000313" key="10">
    <source>
        <dbReference type="Proteomes" id="UP000031563"/>
    </source>
</evidence>
<feature type="transmembrane region" description="Helical" evidence="8">
    <location>
        <begin position="331"/>
        <end position="353"/>
    </location>
</feature>
<feature type="transmembrane region" description="Helical" evidence="8">
    <location>
        <begin position="192"/>
        <end position="211"/>
    </location>
</feature>
<comment type="caution">
    <text evidence="9">The sequence shown here is derived from an EMBL/GenBank/DDBJ whole genome shotgun (WGS) entry which is preliminary data.</text>
</comment>
<keyword evidence="4" id="KW-0133">Cell shape</keyword>
<proteinExistence type="predicted"/>
<evidence type="ECO:0000256" key="3">
    <source>
        <dbReference type="ARBA" id="ARBA00022692"/>
    </source>
</evidence>
<feature type="transmembrane region" description="Helical" evidence="8">
    <location>
        <begin position="39"/>
        <end position="56"/>
    </location>
</feature>
<feature type="transmembrane region" description="Helical" evidence="8">
    <location>
        <begin position="432"/>
        <end position="454"/>
    </location>
</feature>
<keyword evidence="6 8" id="KW-1133">Transmembrane helix</keyword>
<evidence type="ECO:0000256" key="5">
    <source>
        <dbReference type="ARBA" id="ARBA00022984"/>
    </source>
</evidence>
<protein>
    <recommendedName>
        <fullName evidence="11">Lipid II flippase</fullName>
    </recommendedName>
</protein>
<accession>A0A0F5I5P0</accession>
<keyword evidence="3 8" id="KW-0812">Transmembrane</keyword>
<evidence type="ECO:0000256" key="4">
    <source>
        <dbReference type="ARBA" id="ARBA00022960"/>
    </source>
</evidence>
<gene>
    <name evidence="9" type="ORF">QY95_01032</name>
</gene>